<dbReference type="AlphaFoldDB" id="K8E551"/>
<evidence type="ECO:0000313" key="5">
    <source>
        <dbReference type="EMBL" id="CCO11787.2"/>
    </source>
</evidence>
<keyword evidence="1" id="KW-0813">Transport</keyword>
<feature type="domain" description="ABC transporter" evidence="4">
    <location>
        <begin position="6"/>
        <end position="228"/>
    </location>
</feature>
<dbReference type="STRING" id="1234679.BN424_2347"/>
<keyword evidence="6" id="KW-1185">Reference proteome</keyword>
<dbReference type="KEGG" id="cml:BN424_2347"/>
<accession>K8E551</accession>
<dbReference type="Pfam" id="PF00005">
    <property type="entry name" value="ABC_tran"/>
    <property type="match status" value="1"/>
</dbReference>
<reference evidence="6" key="1">
    <citation type="journal article" date="2013" name="Genome Announc.">
        <title>Complete Chromosome Sequence of Carnobacterium maltaromaticum LMA 28.</title>
        <authorList>
            <person name="Cailliez-Grimal C."/>
            <person name="Chaillou S."/>
            <person name="Anba-Mondoloni J."/>
            <person name="Loux V."/>
            <person name="Afzal M.I."/>
            <person name="Rahman A."/>
            <person name="Kergourlay G."/>
            <person name="Champomier-Verges M.C."/>
            <person name="Zagorec M."/>
            <person name="Dalgaard P."/>
            <person name="Leisner J.J."/>
            <person name="Prevost H."/>
            <person name="Revol-Junelles A.M."/>
            <person name="Borges F."/>
        </authorList>
    </citation>
    <scope>NUCLEOTIDE SEQUENCE</scope>
    <source>
        <strain evidence="6">LMA28</strain>
    </source>
</reference>
<dbReference type="PANTHER" id="PTHR42939">
    <property type="entry name" value="ABC TRANSPORTER ATP-BINDING PROTEIN ALBC-RELATED"/>
    <property type="match status" value="1"/>
</dbReference>
<dbReference type="SMART" id="SM00382">
    <property type="entry name" value="AAA"/>
    <property type="match status" value="1"/>
</dbReference>
<dbReference type="InterPro" id="IPR027417">
    <property type="entry name" value="P-loop_NTPase"/>
</dbReference>
<evidence type="ECO:0000256" key="2">
    <source>
        <dbReference type="ARBA" id="ARBA00022741"/>
    </source>
</evidence>
<dbReference type="InterPro" id="IPR003439">
    <property type="entry name" value="ABC_transporter-like_ATP-bd"/>
</dbReference>
<dbReference type="GO" id="GO:0005524">
    <property type="term" value="F:ATP binding"/>
    <property type="evidence" value="ECO:0007669"/>
    <property type="project" value="UniProtKB-KW"/>
</dbReference>
<dbReference type="Proteomes" id="UP000000212">
    <property type="component" value="Chromosome"/>
</dbReference>
<dbReference type="InterPro" id="IPR051782">
    <property type="entry name" value="ABC_Transporter_VariousFunc"/>
</dbReference>
<organism evidence="5 6">
    <name type="scientific">Carnobacterium maltaromaticum LMA28</name>
    <dbReference type="NCBI Taxonomy" id="1234679"/>
    <lineage>
        <taxon>Bacteria</taxon>
        <taxon>Bacillati</taxon>
        <taxon>Bacillota</taxon>
        <taxon>Bacilli</taxon>
        <taxon>Lactobacillales</taxon>
        <taxon>Carnobacteriaceae</taxon>
        <taxon>Carnobacterium</taxon>
    </lineage>
</organism>
<dbReference type="OrthoDB" id="1689883at2"/>
<dbReference type="HOGENOM" id="CLU_000604_1_2_9"/>
<keyword evidence="3" id="KW-0067">ATP-binding</keyword>
<gene>
    <name evidence="5" type="ORF">BN424_2347</name>
</gene>
<sequence>MDIEKLTVENLSYSYKNDLNNPELKNVSFELDKGSILGLLGNNGAGKTTLLNCLYNIYDYSGIVINPASKIILISSDIELYNNLTVYETLYFIVKVHDSKRKVSRNSIMKYLELFDLTEKEFYLIKDLSYGMLNKVKLIAGLIIDCDLLLLDEPMLGFDVKSIKNTQEILVSEVRRTNKTIVISSHNMSIIQEMCNQILVLEKGKVLFTGTCKDFLENFSNLETAFMEALN</sequence>
<evidence type="ECO:0000256" key="1">
    <source>
        <dbReference type="ARBA" id="ARBA00022448"/>
    </source>
</evidence>
<dbReference type="Gene3D" id="3.40.50.300">
    <property type="entry name" value="P-loop containing nucleotide triphosphate hydrolases"/>
    <property type="match status" value="1"/>
</dbReference>
<evidence type="ECO:0000259" key="4">
    <source>
        <dbReference type="PROSITE" id="PS50893"/>
    </source>
</evidence>
<dbReference type="InterPro" id="IPR017871">
    <property type="entry name" value="ABC_transporter-like_CS"/>
</dbReference>
<dbReference type="eggNOG" id="COG1131">
    <property type="taxonomic scope" value="Bacteria"/>
</dbReference>
<proteinExistence type="predicted"/>
<keyword evidence="2" id="KW-0547">Nucleotide-binding</keyword>
<protein>
    <submittedName>
        <fullName evidence="5">ABC transporter family protein</fullName>
    </submittedName>
</protein>
<dbReference type="SUPFAM" id="SSF52540">
    <property type="entry name" value="P-loop containing nucleoside triphosphate hydrolases"/>
    <property type="match status" value="1"/>
</dbReference>
<dbReference type="PROSITE" id="PS50893">
    <property type="entry name" value="ABC_TRANSPORTER_2"/>
    <property type="match status" value="1"/>
</dbReference>
<evidence type="ECO:0000256" key="3">
    <source>
        <dbReference type="ARBA" id="ARBA00022840"/>
    </source>
</evidence>
<dbReference type="PANTHER" id="PTHR42939:SF1">
    <property type="entry name" value="ABC TRANSPORTER ATP-BINDING PROTEIN ALBC-RELATED"/>
    <property type="match status" value="1"/>
</dbReference>
<dbReference type="PROSITE" id="PS00211">
    <property type="entry name" value="ABC_TRANSPORTER_1"/>
    <property type="match status" value="1"/>
</dbReference>
<evidence type="ECO:0000313" key="6">
    <source>
        <dbReference type="Proteomes" id="UP000000212"/>
    </source>
</evidence>
<dbReference type="InterPro" id="IPR003593">
    <property type="entry name" value="AAA+_ATPase"/>
</dbReference>
<dbReference type="GO" id="GO:0016887">
    <property type="term" value="F:ATP hydrolysis activity"/>
    <property type="evidence" value="ECO:0007669"/>
    <property type="project" value="InterPro"/>
</dbReference>
<dbReference type="EMBL" id="HE999757">
    <property type="protein sequence ID" value="CCO11787.2"/>
    <property type="molecule type" value="Genomic_DNA"/>
</dbReference>
<dbReference type="RefSeq" id="WP_015076912.1">
    <property type="nucleotide sequence ID" value="NC_019425.2"/>
</dbReference>
<name>K8E551_CARML</name>